<dbReference type="Gene3D" id="1.20.120.80">
    <property type="entry name" value="Cytochrome c oxidase, subunit III, four-helix bundle"/>
    <property type="match status" value="1"/>
</dbReference>
<sequence>MQTQEINHKNIYYPPGGILIWIIIFLELITFGAGLIAMVYYSNQEPELFHNSSLKLNTTYGMVNTMLLLTSGFFMAISVTELKKGNKERFKKLLVFTMLFGCLFLYLKGIEYHEKLNEGISIGYNTFFSFYWMLTLFHVIHVIVGLIILTSVYFGVKKENSNTSMEDVEASAAFWHMCDLIWIILFPIIYLLF</sequence>
<dbReference type="EMBL" id="SRSO01000014">
    <property type="protein sequence ID" value="TGV02333.1"/>
    <property type="molecule type" value="Genomic_DNA"/>
</dbReference>
<feature type="transmembrane region" description="Helical" evidence="7">
    <location>
        <begin position="61"/>
        <end position="81"/>
    </location>
</feature>
<gene>
    <name evidence="9" type="ORF">EM932_11360</name>
</gene>
<organism evidence="9 10">
    <name type="scientific">Flavivirga rizhaonensis</name>
    <dbReference type="NCBI Taxonomy" id="2559571"/>
    <lineage>
        <taxon>Bacteria</taxon>
        <taxon>Pseudomonadati</taxon>
        <taxon>Bacteroidota</taxon>
        <taxon>Flavobacteriia</taxon>
        <taxon>Flavobacteriales</taxon>
        <taxon>Flavobacteriaceae</taxon>
        <taxon>Flavivirga</taxon>
    </lineage>
</organism>
<dbReference type="OrthoDB" id="9810850at2"/>
<feature type="transmembrane region" description="Helical" evidence="7">
    <location>
        <begin position="130"/>
        <end position="156"/>
    </location>
</feature>
<comment type="caution">
    <text evidence="9">The sequence shown here is derived from an EMBL/GenBank/DDBJ whole genome shotgun (WGS) entry which is preliminary data.</text>
</comment>
<dbReference type="PANTHER" id="PTHR11403">
    <property type="entry name" value="CYTOCHROME C OXIDASE SUBUNIT III"/>
    <property type="match status" value="1"/>
</dbReference>
<dbReference type="GO" id="GO:0019646">
    <property type="term" value="P:aerobic electron transport chain"/>
    <property type="evidence" value="ECO:0007669"/>
    <property type="project" value="InterPro"/>
</dbReference>
<dbReference type="InterPro" id="IPR035973">
    <property type="entry name" value="Cyt_c_oxidase_su3-like_sf"/>
</dbReference>
<evidence type="ECO:0000256" key="7">
    <source>
        <dbReference type="SAM" id="Phobius"/>
    </source>
</evidence>
<comment type="similarity">
    <text evidence="2 6">Belongs to the cytochrome c oxidase subunit 3 family.</text>
</comment>
<comment type="subcellular location">
    <subcellularLocation>
        <location evidence="6">Cell membrane</location>
        <topology evidence="6">Multi-pass membrane protein</topology>
    </subcellularLocation>
    <subcellularLocation>
        <location evidence="1">Membrane</location>
        <topology evidence="1">Multi-pass membrane protein</topology>
    </subcellularLocation>
</comment>
<dbReference type="Pfam" id="PF00510">
    <property type="entry name" value="COX3"/>
    <property type="match status" value="1"/>
</dbReference>
<keyword evidence="3 6" id="KW-0812">Transmembrane</keyword>
<dbReference type="Proteomes" id="UP000307602">
    <property type="component" value="Unassembled WGS sequence"/>
</dbReference>
<feature type="transmembrane region" description="Helical" evidence="7">
    <location>
        <begin position="18"/>
        <end position="41"/>
    </location>
</feature>
<dbReference type="SUPFAM" id="SSF81452">
    <property type="entry name" value="Cytochrome c oxidase subunit III-like"/>
    <property type="match status" value="1"/>
</dbReference>
<evidence type="ECO:0000256" key="6">
    <source>
        <dbReference type="RuleBase" id="RU003376"/>
    </source>
</evidence>
<evidence type="ECO:0000256" key="3">
    <source>
        <dbReference type="ARBA" id="ARBA00022692"/>
    </source>
</evidence>
<dbReference type="PROSITE" id="PS50253">
    <property type="entry name" value="COX3"/>
    <property type="match status" value="1"/>
</dbReference>
<dbReference type="AlphaFoldDB" id="A0A4S1DWM9"/>
<keyword evidence="10" id="KW-1185">Reference proteome</keyword>
<evidence type="ECO:0000259" key="8">
    <source>
        <dbReference type="PROSITE" id="PS50253"/>
    </source>
</evidence>
<protein>
    <submittedName>
        <fullName evidence="9">Nitric oxide reductase</fullName>
    </submittedName>
</protein>
<dbReference type="InterPro" id="IPR013833">
    <property type="entry name" value="Cyt_c_oxidase_su3_a-hlx"/>
</dbReference>
<feature type="transmembrane region" description="Helical" evidence="7">
    <location>
        <begin position="168"/>
        <end position="192"/>
    </location>
</feature>
<name>A0A4S1DWM9_9FLAO</name>
<proteinExistence type="inferred from homology"/>
<evidence type="ECO:0000256" key="1">
    <source>
        <dbReference type="ARBA" id="ARBA00004141"/>
    </source>
</evidence>
<dbReference type="GO" id="GO:0004129">
    <property type="term" value="F:cytochrome-c oxidase activity"/>
    <property type="evidence" value="ECO:0007669"/>
    <property type="project" value="InterPro"/>
</dbReference>
<dbReference type="PANTHER" id="PTHR11403:SF6">
    <property type="entry name" value="NITRIC OXIDE REDUCTASE SUBUNIT E"/>
    <property type="match status" value="1"/>
</dbReference>
<keyword evidence="4 7" id="KW-1133">Transmembrane helix</keyword>
<evidence type="ECO:0000256" key="5">
    <source>
        <dbReference type="ARBA" id="ARBA00023136"/>
    </source>
</evidence>
<feature type="transmembrane region" description="Helical" evidence="7">
    <location>
        <begin position="93"/>
        <end position="110"/>
    </location>
</feature>
<evidence type="ECO:0000313" key="10">
    <source>
        <dbReference type="Proteomes" id="UP000307602"/>
    </source>
</evidence>
<dbReference type="InterPro" id="IPR000298">
    <property type="entry name" value="Cyt_c_oxidase-like_su3"/>
</dbReference>
<feature type="domain" description="Heme-copper oxidase subunit III family profile" evidence="8">
    <location>
        <begin position="1"/>
        <end position="193"/>
    </location>
</feature>
<dbReference type="RefSeq" id="WP_135877310.1">
    <property type="nucleotide sequence ID" value="NZ_SRSO01000014.1"/>
</dbReference>
<evidence type="ECO:0000256" key="4">
    <source>
        <dbReference type="ARBA" id="ARBA00022989"/>
    </source>
</evidence>
<dbReference type="GO" id="GO:0005886">
    <property type="term" value="C:plasma membrane"/>
    <property type="evidence" value="ECO:0007669"/>
    <property type="project" value="UniProtKB-SubCell"/>
</dbReference>
<evidence type="ECO:0000313" key="9">
    <source>
        <dbReference type="EMBL" id="TGV02333.1"/>
    </source>
</evidence>
<dbReference type="InterPro" id="IPR024791">
    <property type="entry name" value="Cyt_c/ubiquinol_Oxase_su3"/>
</dbReference>
<evidence type="ECO:0000256" key="2">
    <source>
        <dbReference type="ARBA" id="ARBA00010581"/>
    </source>
</evidence>
<accession>A0A4S1DWM9</accession>
<reference evidence="9 10" key="1">
    <citation type="submission" date="2019-04" db="EMBL/GenBank/DDBJ databases">
        <authorList>
            <person name="Liu A."/>
        </authorList>
    </citation>
    <scope>NUCLEOTIDE SEQUENCE [LARGE SCALE GENOMIC DNA]</scope>
    <source>
        <strain evidence="9 10">RZ03</strain>
    </source>
</reference>
<keyword evidence="5 7" id="KW-0472">Membrane</keyword>